<feature type="domain" description="2,6-dihydroxypyridine 3-monooxygenase substrate binding" evidence="1">
    <location>
        <begin position="203"/>
        <end position="332"/>
    </location>
</feature>
<dbReference type="OrthoDB" id="16820at2759"/>
<dbReference type="SUPFAM" id="SSF54373">
    <property type="entry name" value="FAD-linked reductases, C-terminal domain"/>
    <property type="match status" value="1"/>
</dbReference>
<evidence type="ECO:0000313" key="2">
    <source>
        <dbReference type="EMBL" id="TKA41639.1"/>
    </source>
</evidence>
<dbReference type="SUPFAM" id="SSF51905">
    <property type="entry name" value="FAD/NAD(P)-binding domain"/>
    <property type="match status" value="1"/>
</dbReference>
<comment type="caution">
    <text evidence="2">The sequence shown here is derived from an EMBL/GenBank/DDBJ whole genome shotgun (WGS) entry which is preliminary data.</text>
</comment>
<name>A0A4V5N801_9PEZI</name>
<proteinExistence type="predicted"/>
<dbReference type="Pfam" id="PF22607">
    <property type="entry name" value="FAD_binding-like"/>
    <property type="match status" value="1"/>
</dbReference>
<dbReference type="STRING" id="329885.A0A4V5N801"/>
<dbReference type="InterPro" id="IPR053212">
    <property type="entry name" value="DHP_3-monooxygenase"/>
</dbReference>
<reference evidence="2 3" key="1">
    <citation type="submission" date="2017-03" db="EMBL/GenBank/DDBJ databases">
        <title>Genomes of endolithic fungi from Antarctica.</title>
        <authorList>
            <person name="Coleine C."/>
            <person name="Masonjones S."/>
            <person name="Stajich J.E."/>
        </authorList>
    </citation>
    <scope>NUCLEOTIDE SEQUENCE [LARGE SCALE GENOMIC DNA]</scope>
    <source>
        <strain evidence="2 3">CCFEE 5311</strain>
    </source>
</reference>
<dbReference type="InterPro" id="IPR054707">
    <property type="entry name" value="DhpH_subs-bd"/>
</dbReference>
<dbReference type="Proteomes" id="UP000310066">
    <property type="component" value="Unassembled WGS sequence"/>
</dbReference>
<dbReference type="InterPro" id="IPR036188">
    <property type="entry name" value="FAD/NAD-bd_sf"/>
</dbReference>
<dbReference type="AlphaFoldDB" id="A0A4V5N801"/>
<dbReference type="Gene3D" id="3.30.9.60">
    <property type="match status" value="1"/>
</dbReference>
<accession>A0A4V5N801</accession>
<protein>
    <recommendedName>
        <fullName evidence="1">2,6-dihydroxypyridine 3-monooxygenase substrate binding domain-containing protein</fullName>
    </recommendedName>
</protein>
<dbReference type="PANTHER" id="PTHR47469:SF2">
    <property type="entry name" value="OS06G0597600 PROTEIN"/>
    <property type="match status" value="1"/>
</dbReference>
<dbReference type="EMBL" id="NAJP01000027">
    <property type="protein sequence ID" value="TKA41639.1"/>
    <property type="molecule type" value="Genomic_DNA"/>
</dbReference>
<evidence type="ECO:0000313" key="3">
    <source>
        <dbReference type="Proteomes" id="UP000310066"/>
    </source>
</evidence>
<organism evidence="2 3">
    <name type="scientific">Friedmanniomyces endolithicus</name>
    <dbReference type="NCBI Taxonomy" id="329885"/>
    <lineage>
        <taxon>Eukaryota</taxon>
        <taxon>Fungi</taxon>
        <taxon>Dikarya</taxon>
        <taxon>Ascomycota</taxon>
        <taxon>Pezizomycotina</taxon>
        <taxon>Dothideomycetes</taxon>
        <taxon>Dothideomycetidae</taxon>
        <taxon>Mycosphaerellales</taxon>
        <taxon>Teratosphaeriaceae</taxon>
        <taxon>Friedmanniomyces</taxon>
    </lineage>
</organism>
<dbReference type="PANTHER" id="PTHR47469">
    <property type="entry name" value="MONOOXYGENASE-LIKE"/>
    <property type="match status" value="1"/>
</dbReference>
<sequence length="445" mass="50161">MSLLYHVVPTDYFNQVGGSLGGLFAGVALKTHGYNTTILERTPENLLHNQGAGIVAGGDTLEFFKRYDRTGKPVAVPSFKRLYLNRKGDVIHEEINRQNMTSWDLCYYLLRANYDQIDSPYLEGGKLPEIRPTDGQIKYIYGATVTGIEDKDSHVLVSYTRNHHDDNNATEEPSTIQADILIAADGPSSTIRAILEPQVQRTYAGYCVIRGTVPEPEGSPAALAVFRERFCFFHGPQMQNLTYTIAGEHGTTEPGKRLLNFVWYANFPEGSLELEKLMTDKEGRRRRITIPPGMIAPGAWEMVKEMGQQRLPPQMAEMAEKTRSPFVQCITDVIAPKNLYMGDKVVLIGDSLAGFRPHTVASTSQAAFDVMCLVEWLDGKVERREFVRRTMQFARAMQDMGVRIGNRSQFEELDVGEYIEDRNFASIKREERVYPAWTAEGLDEI</sequence>
<evidence type="ECO:0000259" key="1">
    <source>
        <dbReference type="Pfam" id="PF22607"/>
    </source>
</evidence>
<gene>
    <name evidence="2" type="ORF">B0A54_06527</name>
</gene>